<keyword evidence="1" id="KW-1133">Transmembrane helix</keyword>
<sequence>MSESPPGTATPEAVHVERVMKQNYIALVKLLAVRIVVIAVLIAVPMALYGAGAPNSLFLVLPVIPAMFLLILTAYRLWAGVRLAQCRKVLLHYPLEFHTRVVKKSSLWTEYGTVFEVKISTRGEHGAPLMKAINAAGRRRWPEGTENGVWVAGDLAFGGVMVVPGSNAMLFLNPADWDKLAPRREEAGAERIARAQQAGINRRNWRKPILLRG</sequence>
<feature type="transmembrane region" description="Helical" evidence="1">
    <location>
        <begin position="27"/>
        <end position="51"/>
    </location>
</feature>
<accession>A0ABP6M603</accession>
<name>A0ABP6M603_9ACTN</name>
<keyword evidence="1" id="KW-0472">Membrane</keyword>
<comment type="caution">
    <text evidence="2">The sequence shown here is derived from an EMBL/GenBank/DDBJ whole genome shotgun (WGS) entry which is preliminary data.</text>
</comment>
<evidence type="ECO:0000313" key="2">
    <source>
        <dbReference type="EMBL" id="GAA3074871.1"/>
    </source>
</evidence>
<dbReference type="Proteomes" id="UP001501532">
    <property type="component" value="Unassembled WGS sequence"/>
</dbReference>
<protein>
    <recommendedName>
        <fullName evidence="4">DUF304 domain-containing protein</fullName>
    </recommendedName>
</protein>
<dbReference type="RefSeq" id="WP_234518619.1">
    <property type="nucleotide sequence ID" value="NZ_BAAAUF010000084.1"/>
</dbReference>
<feature type="transmembrane region" description="Helical" evidence="1">
    <location>
        <begin position="57"/>
        <end position="78"/>
    </location>
</feature>
<keyword evidence="1" id="KW-0812">Transmembrane</keyword>
<dbReference type="EMBL" id="BAAAUF010000084">
    <property type="protein sequence ID" value="GAA3074871.1"/>
    <property type="molecule type" value="Genomic_DNA"/>
</dbReference>
<reference evidence="3" key="1">
    <citation type="journal article" date="2019" name="Int. J. Syst. Evol. Microbiol.">
        <title>The Global Catalogue of Microorganisms (GCM) 10K type strain sequencing project: providing services to taxonomists for standard genome sequencing and annotation.</title>
        <authorList>
            <consortium name="The Broad Institute Genomics Platform"/>
            <consortium name="The Broad Institute Genome Sequencing Center for Infectious Disease"/>
            <person name="Wu L."/>
            <person name="Ma J."/>
        </authorList>
    </citation>
    <scope>NUCLEOTIDE SEQUENCE [LARGE SCALE GENOMIC DNA]</scope>
    <source>
        <strain evidence="3">JCM 9091</strain>
    </source>
</reference>
<evidence type="ECO:0008006" key="4">
    <source>
        <dbReference type="Google" id="ProtNLM"/>
    </source>
</evidence>
<proteinExistence type="predicted"/>
<evidence type="ECO:0000256" key="1">
    <source>
        <dbReference type="SAM" id="Phobius"/>
    </source>
</evidence>
<evidence type="ECO:0000313" key="3">
    <source>
        <dbReference type="Proteomes" id="UP001501532"/>
    </source>
</evidence>
<organism evidence="2 3">
    <name type="scientific">Streptomyces glomeratus</name>
    <dbReference type="NCBI Taxonomy" id="284452"/>
    <lineage>
        <taxon>Bacteria</taxon>
        <taxon>Bacillati</taxon>
        <taxon>Actinomycetota</taxon>
        <taxon>Actinomycetes</taxon>
        <taxon>Kitasatosporales</taxon>
        <taxon>Streptomycetaceae</taxon>
        <taxon>Streptomyces</taxon>
    </lineage>
</organism>
<keyword evidence="3" id="KW-1185">Reference proteome</keyword>
<gene>
    <name evidence="2" type="ORF">GCM10010448_66610</name>
</gene>